<keyword evidence="3" id="KW-0106">Calcium</keyword>
<dbReference type="SMART" id="SM00261">
    <property type="entry name" value="FU"/>
    <property type="match status" value="2"/>
</dbReference>
<evidence type="ECO:0000256" key="4">
    <source>
        <dbReference type="ARBA" id="ARBA00023157"/>
    </source>
</evidence>
<dbReference type="InterPro" id="IPR002049">
    <property type="entry name" value="LE_dom"/>
</dbReference>
<feature type="signal peptide" evidence="6">
    <location>
        <begin position="1"/>
        <end position="21"/>
    </location>
</feature>
<dbReference type="InterPro" id="IPR018097">
    <property type="entry name" value="EGF_Ca-bd_CS"/>
</dbReference>
<dbReference type="PROSITE" id="PS50026">
    <property type="entry name" value="EGF_3"/>
    <property type="match status" value="1"/>
</dbReference>
<keyword evidence="6" id="KW-0732">Signal</keyword>
<dbReference type="CTD" id="33166"/>
<feature type="chain" id="PRO_5027002181" evidence="6">
    <location>
        <begin position="22"/>
        <end position="386"/>
    </location>
</feature>
<dbReference type="Pfam" id="PF11938">
    <property type="entry name" value="DUF3456"/>
    <property type="match status" value="2"/>
</dbReference>
<evidence type="ECO:0000259" key="7">
    <source>
        <dbReference type="PROSITE" id="PS50026"/>
    </source>
</evidence>
<dbReference type="GeneID" id="113214266"/>
<dbReference type="GO" id="GO:0048731">
    <property type="term" value="P:system development"/>
    <property type="evidence" value="ECO:0007669"/>
    <property type="project" value="UniProtKB-ARBA"/>
</dbReference>
<evidence type="ECO:0000256" key="1">
    <source>
        <dbReference type="ARBA" id="ARBA00005897"/>
    </source>
</evidence>
<dbReference type="RefSeq" id="XP_026289363.1">
    <property type="nucleotide sequence ID" value="XM_026433578.2"/>
</dbReference>
<name>A0A6J1T7W0_FRAOC</name>
<dbReference type="OrthoDB" id="19903at2759"/>
<organism evidence="8 9">
    <name type="scientific">Frankliniella occidentalis</name>
    <name type="common">Western flower thrips</name>
    <name type="synonym">Euthrips occidentalis</name>
    <dbReference type="NCBI Taxonomy" id="133901"/>
    <lineage>
        <taxon>Eukaryota</taxon>
        <taxon>Metazoa</taxon>
        <taxon>Ecdysozoa</taxon>
        <taxon>Arthropoda</taxon>
        <taxon>Hexapoda</taxon>
        <taxon>Insecta</taxon>
        <taxon>Pterygota</taxon>
        <taxon>Neoptera</taxon>
        <taxon>Paraneoptera</taxon>
        <taxon>Thysanoptera</taxon>
        <taxon>Terebrantia</taxon>
        <taxon>Thripoidea</taxon>
        <taxon>Thripidae</taxon>
        <taxon>Frankliniella</taxon>
    </lineage>
</organism>
<sequence length="386" mass="42368">MLNTKAHIILVVSFLCLLTTAEVDIEKVSQKVSDKYVEKQISKSTVLPPCQACKALVGSFSKGMERTARNKFDGGDAAWEEEKMKSYRNSEVRLVEIQEKLCTDLEKGEDQCHKLVEDAEPFIEDWWFNKQQDTDLYDFLCIESIKSCCPSEHYGPECKPCPGYPDRVCSSNGRCKGNGTRKGNGACACDSGYTGSLCDSCADGYYQAYKDDKYVLCSPCHVSCQGACTQAGPKGCLACKIGYRMDAEHGCMDMNECSIDDHGPCGSNQFCVNNDGSYSCLDCDRACNGCDGDGPDNCFSCSKGYFMNEQMCVDEAQYSRDRHVVFARYAVYGGLTIATCIIFQNNQKVAFGIGLAVALYIAASEHFISQSNQNAGPKLPMGDASM</sequence>
<accession>A0A6J1T7W0</accession>
<comment type="caution">
    <text evidence="5">Lacks conserved residue(s) required for the propagation of feature annotation.</text>
</comment>
<dbReference type="Gene3D" id="2.10.220.10">
    <property type="entry name" value="Hormone Receptor, Insulin-like Growth Factor Receptor 1, Chain A, domain 2"/>
    <property type="match status" value="1"/>
</dbReference>
<dbReference type="GO" id="GO:0048513">
    <property type="term" value="P:animal organ development"/>
    <property type="evidence" value="ECO:0007669"/>
    <property type="project" value="UniProtKB-ARBA"/>
</dbReference>
<dbReference type="InterPro" id="IPR000742">
    <property type="entry name" value="EGF"/>
</dbReference>
<keyword evidence="2 5" id="KW-0245">EGF-like domain</keyword>
<keyword evidence="4 5" id="KW-1015">Disulfide bond</keyword>
<dbReference type="PROSITE" id="PS01187">
    <property type="entry name" value="EGF_CA"/>
    <property type="match status" value="1"/>
</dbReference>
<evidence type="ECO:0000256" key="3">
    <source>
        <dbReference type="ARBA" id="ARBA00022837"/>
    </source>
</evidence>
<keyword evidence="8" id="KW-1185">Reference proteome</keyword>
<proteinExistence type="inferred from homology"/>
<feature type="domain" description="EGF-like" evidence="7">
    <location>
        <begin position="159"/>
        <end position="199"/>
    </location>
</feature>
<comment type="similarity">
    <text evidence="1">Belongs to the CRELD family.</text>
</comment>
<evidence type="ECO:0000256" key="5">
    <source>
        <dbReference type="PROSITE-ProRule" id="PRU00076"/>
    </source>
</evidence>
<dbReference type="KEGG" id="foc:113214266"/>
<dbReference type="GO" id="GO:0005509">
    <property type="term" value="F:calcium ion binding"/>
    <property type="evidence" value="ECO:0007669"/>
    <property type="project" value="InterPro"/>
</dbReference>
<feature type="disulfide bond" evidence="5">
    <location>
        <begin position="189"/>
        <end position="198"/>
    </location>
</feature>
<dbReference type="PROSITE" id="PS00022">
    <property type="entry name" value="EGF_1"/>
    <property type="match status" value="1"/>
</dbReference>
<reference evidence="9" key="1">
    <citation type="submission" date="2025-08" db="UniProtKB">
        <authorList>
            <consortium name="RefSeq"/>
        </authorList>
    </citation>
    <scope>IDENTIFICATION</scope>
    <source>
        <tissue evidence="9">Whole organism</tissue>
    </source>
</reference>
<evidence type="ECO:0000256" key="6">
    <source>
        <dbReference type="SAM" id="SignalP"/>
    </source>
</evidence>
<evidence type="ECO:0000313" key="8">
    <source>
        <dbReference type="Proteomes" id="UP000504606"/>
    </source>
</evidence>
<evidence type="ECO:0000313" key="9">
    <source>
        <dbReference type="RefSeq" id="XP_026289363.1"/>
    </source>
</evidence>
<dbReference type="SUPFAM" id="SSF57184">
    <property type="entry name" value="Growth factor receptor domain"/>
    <property type="match status" value="1"/>
</dbReference>
<dbReference type="Proteomes" id="UP000504606">
    <property type="component" value="Unplaced"/>
</dbReference>
<dbReference type="AlphaFoldDB" id="A0A6J1T7W0"/>
<protein>
    <submittedName>
        <fullName evidence="9">Cysteine-rich with EGF-like domain protein 2</fullName>
    </submittedName>
</protein>
<dbReference type="InterPro" id="IPR009030">
    <property type="entry name" value="Growth_fac_rcpt_cys_sf"/>
</dbReference>
<dbReference type="InterPro" id="IPR006212">
    <property type="entry name" value="Furin_repeat"/>
</dbReference>
<gene>
    <name evidence="9" type="primary">LOC113214266</name>
</gene>
<dbReference type="PROSITE" id="PS01248">
    <property type="entry name" value="EGF_LAM_1"/>
    <property type="match status" value="1"/>
</dbReference>
<evidence type="ECO:0000256" key="2">
    <source>
        <dbReference type="ARBA" id="ARBA00022536"/>
    </source>
</evidence>
<dbReference type="CDD" id="cd00064">
    <property type="entry name" value="FU"/>
    <property type="match status" value="1"/>
</dbReference>
<dbReference type="InterPro" id="IPR021852">
    <property type="entry name" value="DUF3456"/>
</dbReference>